<protein>
    <submittedName>
        <fullName evidence="1">Uncharacterized protein</fullName>
    </submittedName>
</protein>
<organism evidence="1 2">
    <name type="scientific">Candidatus Pullibacteroides excrementavium</name>
    <dbReference type="NCBI Taxonomy" id="2840905"/>
    <lineage>
        <taxon>Bacteria</taxon>
        <taxon>Pseudomonadati</taxon>
        <taxon>Bacteroidota</taxon>
        <taxon>Bacteroidia</taxon>
        <taxon>Bacteroidales</taxon>
        <taxon>Candidatus Pullibacteroides</taxon>
    </lineage>
</organism>
<sequence length="49" mass="5794">MHEPENRIRNINDGLHMRYRLRKKLGLDKDEALEASIARTMDGQSWGNR</sequence>
<evidence type="ECO:0000313" key="1">
    <source>
        <dbReference type="EMBL" id="MBO8433053.1"/>
    </source>
</evidence>
<dbReference type="EMBL" id="JADIMZ010000105">
    <property type="protein sequence ID" value="MBO8433053.1"/>
    <property type="molecule type" value="Genomic_DNA"/>
</dbReference>
<dbReference type="AlphaFoldDB" id="A0A9D9DT44"/>
<reference evidence="1" key="1">
    <citation type="submission" date="2020-10" db="EMBL/GenBank/DDBJ databases">
        <authorList>
            <person name="Gilroy R."/>
        </authorList>
    </citation>
    <scope>NUCLEOTIDE SEQUENCE</scope>
    <source>
        <strain evidence="1">2889</strain>
    </source>
</reference>
<proteinExistence type="predicted"/>
<comment type="caution">
    <text evidence="1">The sequence shown here is derived from an EMBL/GenBank/DDBJ whole genome shotgun (WGS) entry which is preliminary data.</text>
</comment>
<reference evidence="1" key="2">
    <citation type="journal article" date="2021" name="PeerJ">
        <title>Extensive microbial diversity within the chicken gut microbiome revealed by metagenomics and culture.</title>
        <authorList>
            <person name="Gilroy R."/>
            <person name="Ravi A."/>
            <person name="Getino M."/>
            <person name="Pursley I."/>
            <person name="Horton D.L."/>
            <person name="Alikhan N.F."/>
            <person name="Baker D."/>
            <person name="Gharbi K."/>
            <person name="Hall N."/>
            <person name="Watson M."/>
            <person name="Adriaenssens E.M."/>
            <person name="Foster-Nyarko E."/>
            <person name="Jarju S."/>
            <person name="Secka A."/>
            <person name="Antonio M."/>
            <person name="Oren A."/>
            <person name="Chaudhuri R.R."/>
            <person name="La Ragione R."/>
            <person name="Hildebrand F."/>
            <person name="Pallen M.J."/>
        </authorList>
    </citation>
    <scope>NUCLEOTIDE SEQUENCE</scope>
    <source>
        <strain evidence="1">2889</strain>
    </source>
</reference>
<accession>A0A9D9DT44</accession>
<evidence type="ECO:0000313" key="2">
    <source>
        <dbReference type="Proteomes" id="UP000823612"/>
    </source>
</evidence>
<gene>
    <name evidence="1" type="ORF">IAB08_07150</name>
</gene>
<name>A0A9D9DT44_9BACT</name>
<dbReference type="Proteomes" id="UP000823612">
    <property type="component" value="Unassembled WGS sequence"/>
</dbReference>